<reference evidence="1 2" key="1">
    <citation type="submission" date="2014-09" db="EMBL/GenBank/DDBJ databases">
        <authorList>
            <person name="Ellenberger Sabrina"/>
        </authorList>
    </citation>
    <scope>NUCLEOTIDE SEQUENCE [LARGE SCALE GENOMIC DNA]</scope>
    <source>
        <strain evidence="1 2">CBS 412.66</strain>
    </source>
</reference>
<accession>A0A0B7NNY3</accession>
<protein>
    <submittedName>
        <fullName evidence="1">Uncharacterized protein</fullName>
    </submittedName>
</protein>
<gene>
    <name evidence="1" type="primary">PARPA_11536.1 scaffold 44469</name>
</gene>
<dbReference type="AlphaFoldDB" id="A0A0B7NNY3"/>
<name>A0A0B7NNY3_9FUNG</name>
<dbReference type="Proteomes" id="UP000054107">
    <property type="component" value="Unassembled WGS sequence"/>
</dbReference>
<proteinExistence type="predicted"/>
<sequence length="273" mass="30820">MLVKVNFILNGNIRFLSLPTSRKPPSVHTAQRSIVQEDVQDSQPEPAIPEMTVKPVNSNHNGGDYGTIIIHNQEDLCVESNHEDPYKIALESTPDVTDKSSVEQDMMYSAFSAFTTASTSLQPQNDVESLKSSNITCYHSVLSKKPVSSLLLESPIPSCIGSMDFKENNSFVTDDETITSPANLIYYKRREDFYPQKTIVEQRQQQEEGEIYPPALNHSNRRQSIHMAVKKIYPTKPASLHEGNGMPVFKPTGTSKKPRDIYRRIKTLVKHRK</sequence>
<evidence type="ECO:0000313" key="2">
    <source>
        <dbReference type="Proteomes" id="UP000054107"/>
    </source>
</evidence>
<organism evidence="1 2">
    <name type="scientific">Parasitella parasitica</name>
    <dbReference type="NCBI Taxonomy" id="35722"/>
    <lineage>
        <taxon>Eukaryota</taxon>
        <taxon>Fungi</taxon>
        <taxon>Fungi incertae sedis</taxon>
        <taxon>Mucoromycota</taxon>
        <taxon>Mucoromycotina</taxon>
        <taxon>Mucoromycetes</taxon>
        <taxon>Mucorales</taxon>
        <taxon>Mucorineae</taxon>
        <taxon>Mucoraceae</taxon>
        <taxon>Parasitella</taxon>
    </lineage>
</organism>
<dbReference type="OrthoDB" id="2262148at2759"/>
<keyword evidence="2" id="KW-1185">Reference proteome</keyword>
<evidence type="ECO:0000313" key="1">
    <source>
        <dbReference type="EMBL" id="CEP17240.1"/>
    </source>
</evidence>
<dbReference type="EMBL" id="LN733661">
    <property type="protein sequence ID" value="CEP17240.1"/>
    <property type="molecule type" value="Genomic_DNA"/>
</dbReference>